<accession>A0A0A9BBL7</accession>
<organism evidence="1">
    <name type="scientific">Arundo donax</name>
    <name type="common">Giant reed</name>
    <name type="synonym">Donax arundinaceus</name>
    <dbReference type="NCBI Taxonomy" id="35708"/>
    <lineage>
        <taxon>Eukaryota</taxon>
        <taxon>Viridiplantae</taxon>
        <taxon>Streptophyta</taxon>
        <taxon>Embryophyta</taxon>
        <taxon>Tracheophyta</taxon>
        <taxon>Spermatophyta</taxon>
        <taxon>Magnoliopsida</taxon>
        <taxon>Liliopsida</taxon>
        <taxon>Poales</taxon>
        <taxon>Poaceae</taxon>
        <taxon>PACMAD clade</taxon>
        <taxon>Arundinoideae</taxon>
        <taxon>Arundineae</taxon>
        <taxon>Arundo</taxon>
    </lineage>
</organism>
<protein>
    <submittedName>
        <fullName evidence="1">Uncharacterized protein</fullName>
    </submittedName>
</protein>
<dbReference type="AlphaFoldDB" id="A0A0A9BBL7"/>
<reference evidence="1" key="2">
    <citation type="journal article" date="2015" name="Data Brief">
        <title>Shoot transcriptome of the giant reed, Arundo donax.</title>
        <authorList>
            <person name="Barrero R.A."/>
            <person name="Guerrero F.D."/>
            <person name="Moolhuijzen P."/>
            <person name="Goolsby J.A."/>
            <person name="Tidwell J."/>
            <person name="Bellgard S.E."/>
            <person name="Bellgard M.I."/>
        </authorList>
    </citation>
    <scope>NUCLEOTIDE SEQUENCE</scope>
    <source>
        <tissue evidence="1">Shoot tissue taken approximately 20 cm above the soil surface</tissue>
    </source>
</reference>
<proteinExistence type="predicted"/>
<evidence type="ECO:0000313" key="1">
    <source>
        <dbReference type="EMBL" id="JAD60726.1"/>
    </source>
</evidence>
<dbReference type="EMBL" id="GBRH01237169">
    <property type="protein sequence ID" value="JAD60726.1"/>
    <property type="molecule type" value="Transcribed_RNA"/>
</dbReference>
<sequence>MAAGNLCLEICESSLVAVMARHRFGCMDGRRGRGQQQ</sequence>
<reference evidence="1" key="1">
    <citation type="submission" date="2014-09" db="EMBL/GenBank/DDBJ databases">
        <authorList>
            <person name="Magalhaes I.L.F."/>
            <person name="Oliveira U."/>
            <person name="Santos F.R."/>
            <person name="Vidigal T.H.D.A."/>
            <person name="Brescovit A.D."/>
            <person name="Santos A.J."/>
        </authorList>
    </citation>
    <scope>NUCLEOTIDE SEQUENCE</scope>
    <source>
        <tissue evidence="1">Shoot tissue taken approximately 20 cm above the soil surface</tissue>
    </source>
</reference>
<name>A0A0A9BBL7_ARUDO</name>